<dbReference type="Gene3D" id="3.40.190.80">
    <property type="match status" value="1"/>
</dbReference>
<dbReference type="InterPro" id="IPR006240">
    <property type="entry name" value="CysQ"/>
</dbReference>
<feature type="binding site" evidence="6">
    <location>
        <begin position="95"/>
        <end position="98"/>
    </location>
    <ligand>
        <name>substrate</name>
    </ligand>
</feature>
<dbReference type="RefSeq" id="WP_266283408.1">
    <property type="nucleotide sequence ID" value="NZ_JAPKNF010000003.1"/>
</dbReference>
<feature type="binding site" evidence="6">
    <location>
        <position position="95"/>
    </location>
    <ligand>
        <name>Mg(2+)</name>
        <dbReference type="ChEBI" id="CHEBI:18420"/>
        <label>1</label>
    </ligand>
</feature>
<gene>
    <name evidence="6" type="primary">cysQ</name>
    <name evidence="7" type="ORF">QO015_003616</name>
</gene>
<sequence>MTTASPRRSDVALAEALVPTVLAAGAAVMEIYRRDFAVETKGDASPVTEADKLAEAIILADLARLAPEIPVVAEESCAAGVIPDVADAFFLVDPVDGTREFIQRNGDFTVNVALVRGGVPVVGLVLAPARSRLFLGVVGEGAAMLTIEDGRVIGRVAIEAVQAADGSPRIIASRSHRTPETDAFIAGHPGASIVAAGSSLKFCLMAAGEADLYPRLGPTMQWDTAAGDAVLRAAGGMVTDMDGRPLSYGPNGAAGTAAYANPWFLARGADKA</sequence>
<feature type="binding site" evidence="6">
    <location>
        <position position="223"/>
    </location>
    <ligand>
        <name>Mg(2+)</name>
        <dbReference type="ChEBI" id="CHEBI:18420"/>
        <label>2</label>
    </ligand>
</feature>
<dbReference type="EMBL" id="JAUSWJ010000001">
    <property type="protein sequence ID" value="MDQ0518003.1"/>
    <property type="molecule type" value="Genomic_DNA"/>
</dbReference>
<comment type="cofactor">
    <cofactor evidence="6">
        <name>Mg(2+)</name>
        <dbReference type="ChEBI" id="CHEBI:18420"/>
    </cofactor>
</comment>
<dbReference type="InterPro" id="IPR020550">
    <property type="entry name" value="Inositol_monophosphatase_CS"/>
</dbReference>
<organism evidence="7 8">
    <name type="scientific">Kaistia geumhonensis</name>
    <dbReference type="NCBI Taxonomy" id="410839"/>
    <lineage>
        <taxon>Bacteria</taxon>
        <taxon>Pseudomonadati</taxon>
        <taxon>Pseudomonadota</taxon>
        <taxon>Alphaproteobacteria</taxon>
        <taxon>Hyphomicrobiales</taxon>
        <taxon>Kaistiaceae</taxon>
        <taxon>Kaistia</taxon>
    </lineage>
</organism>
<proteinExistence type="inferred from homology"/>
<dbReference type="Pfam" id="PF00459">
    <property type="entry name" value="Inositol_P"/>
    <property type="match status" value="1"/>
</dbReference>
<accession>A0ABU0MAK6</accession>
<protein>
    <recommendedName>
        <fullName evidence="6">3'(2'),5'-bisphosphate nucleotidase CysQ</fullName>
        <ecNumber evidence="6">3.1.3.7</ecNumber>
    </recommendedName>
    <alternativeName>
        <fullName evidence="6">3'(2'),5-bisphosphonucleoside 3'(2')-phosphohydrolase</fullName>
    </alternativeName>
    <alternativeName>
        <fullName evidence="6">3'-phosphoadenosine 5'-phosphate phosphatase</fullName>
        <shortName evidence="6">PAP phosphatase</shortName>
    </alternativeName>
</protein>
<feature type="binding site" evidence="6">
    <location>
        <position position="93"/>
    </location>
    <ligand>
        <name>Mg(2+)</name>
        <dbReference type="ChEBI" id="CHEBI:18420"/>
        <label>2</label>
    </ligand>
</feature>
<keyword evidence="8" id="KW-1185">Reference proteome</keyword>
<dbReference type="NCBIfam" id="TIGR01331">
    <property type="entry name" value="bisphos_cysQ"/>
    <property type="match status" value="1"/>
</dbReference>
<feature type="binding site" evidence="6">
    <location>
        <position position="223"/>
    </location>
    <ligand>
        <name>substrate</name>
    </ligand>
</feature>
<feature type="binding site" evidence="6">
    <location>
        <position position="74"/>
    </location>
    <ligand>
        <name>substrate</name>
    </ligand>
</feature>
<dbReference type="PRINTS" id="PR00377">
    <property type="entry name" value="IMPHPHTASES"/>
</dbReference>
<comment type="caution">
    <text evidence="7">The sequence shown here is derived from an EMBL/GenBank/DDBJ whole genome shotgun (WGS) entry which is preliminary data.</text>
</comment>
<reference evidence="7 8" key="1">
    <citation type="submission" date="2023-07" db="EMBL/GenBank/DDBJ databases">
        <title>Genomic Encyclopedia of Type Strains, Phase IV (KMG-IV): sequencing the most valuable type-strain genomes for metagenomic binning, comparative biology and taxonomic classification.</title>
        <authorList>
            <person name="Goeker M."/>
        </authorList>
    </citation>
    <scope>NUCLEOTIDE SEQUENCE [LARGE SCALE GENOMIC DNA]</scope>
    <source>
        <strain evidence="7 8">B1-1</strain>
    </source>
</reference>
<dbReference type="Proteomes" id="UP001223743">
    <property type="component" value="Unassembled WGS sequence"/>
</dbReference>
<evidence type="ECO:0000256" key="6">
    <source>
        <dbReference type="HAMAP-Rule" id="MF_02095"/>
    </source>
</evidence>
<dbReference type="Gene3D" id="3.30.540.10">
    <property type="entry name" value="Fructose-1,6-Bisphosphatase, subunit A, domain 1"/>
    <property type="match status" value="1"/>
</dbReference>
<keyword evidence="5 6" id="KW-0472">Membrane</keyword>
<comment type="subcellular location">
    <subcellularLocation>
        <location evidence="6">Cell inner membrane</location>
        <topology evidence="6">Peripheral membrane protein</topology>
        <orientation evidence="6">Cytoplasmic side</orientation>
    </subcellularLocation>
</comment>
<comment type="catalytic activity">
    <reaction evidence="6">
        <text>adenosine 3',5'-bisphosphate + H2O = AMP + phosphate</text>
        <dbReference type="Rhea" id="RHEA:10040"/>
        <dbReference type="ChEBI" id="CHEBI:15377"/>
        <dbReference type="ChEBI" id="CHEBI:43474"/>
        <dbReference type="ChEBI" id="CHEBI:58343"/>
        <dbReference type="ChEBI" id="CHEBI:456215"/>
        <dbReference type="EC" id="3.1.3.7"/>
    </reaction>
</comment>
<feature type="binding site" evidence="6">
    <location>
        <position position="96"/>
    </location>
    <ligand>
        <name>Mg(2+)</name>
        <dbReference type="ChEBI" id="CHEBI:18420"/>
        <label>2</label>
    </ligand>
</feature>
<evidence type="ECO:0000256" key="1">
    <source>
        <dbReference type="ARBA" id="ARBA00005289"/>
    </source>
</evidence>
<evidence type="ECO:0000313" key="7">
    <source>
        <dbReference type="EMBL" id="MDQ0518003.1"/>
    </source>
</evidence>
<feature type="binding site" evidence="6">
    <location>
        <position position="74"/>
    </location>
    <ligand>
        <name>Mg(2+)</name>
        <dbReference type="ChEBI" id="CHEBI:18420"/>
        <label>1</label>
    </ligand>
</feature>
<dbReference type="HAMAP" id="MF_02095">
    <property type="entry name" value="CysQ"/>
    <property type="match status" value="1"/>
</dbReference>
<dbReference type="InterPro" id="IPR050725">
    <property type="entry name" value="CysQ/Inositol_MonoPase"/>
</dbReference>
<dbReference type="PROSITE" id="PS00630">
    <property type="entry name" value="IMP_2"/>
    <property type="match status" value="1"/>
</dbReference>
<keyword evidence="6" id="KW-0479">Metal-binding</keyword>
<evidence type="ECO:0000256" key="5">
    <source>
        <dbReference type="ARBA" id="ARBA00023136"/>
    </source>
</evidence>
<name>A0ABU0MAK6_9HYPH</name>
<dbReference type="PANTHER" id="PTHR43028">
    <property type="entry name" value="3'(2'),5'-BISPHOSPHATE NUCLEOTIDASE 1"/>
    <property type="match status" value="1"/>
</dbReference>
<evidence type="ECO:0000313" key="8">
    <source>
        <dbReference type="Proteomes" id="UP001223743"/>
    </source>
</evidence>
<evidence type="ECO:0000256" key="4">
    <source>
        <dbReference type="ARBA" id="ARBA00022801"/>
    </source>
</evidence>
<dbReference type="PANTHER" id="PTHR43028:SF5">
    <property type="entry name" value="3'(2'),5'-BISPHOSPHATE NUCLEOTIDASE 1"/>
    <property type="match status" value="1"/>
</dbReference>
<evidence type="ECO:0000256" key="3">
    <source>
        <dbReference type="ARBA" id="ARBA00022519"/>
    </source>
</evidence>
<keyword evidence="3 6" id="KW-0997">Cell inner membrane</keyword>
<keyword evidence="4 6" id="KW-0378">Hydrolase</keyword>
<comment type="similarity">
    <text evidence="1 6">Belongs to the inositol monophosphatase superfamily. CysQ family.</text>
</comment>
<keyword evidence="2 6" id="KW-1003">Cell membrane</keyword>
<dbReference type="CDD" id="cd01638">
    <property type="entry name" value="CysQ"/>
    <property type="match status" value="1"/>
</dbReference>
<keyword evidence="6" id="KW-0460">Magnesium</keyword>
<dbReference type="EC" id="3.1.3.7" evidence="6"/>
<comment type="function">
    <text evidence="6">Converts adenosine-3',5'-bisphosphate (PAP) to AMP.</text>
</comment>
<feature type="binding site" evidence="6">
    <location>
        <position position="93"/>
    </location>
    <ligand>
        <name>Mg(2+)</name>
        <dbReference type="ChEBI" id="CHEBI:18420"/>
        <label>1</label>
    </ligand>
</feature>
<dbReference type="SUPFAM" id="SSF56655">
    <property type="entry name" value="Carbohydrate phosphatase"/>
    <property type="match status" value="1"/>
</dbReference>
<dbReference type="InterPro" id="IPR000760">
    <property type="entry name" value="Inositol_monophosphatase-like"/>
</dbReference>
<evidence type="ECO:0000256" key="2">
    <source>
        <dbReference type="ARBA" id="ARBA00022475"/>
    </source>
</evidence>